<keyword evidence="7 22" id="KW-0812">Transmembrane</keyword>
<keyword evidence="4" id="KW-0597">Phosphoprotein</keyword>
<dbReference type="FunFam" id="1.20.120.350:FF:000001">
    <property type="entry name" value="Voltage-dependent L-type calcium channel subunit alpha"/>
    <property type="match status" value="1"/>
</dbReference>
<dbReference type="Gene3D" id="1.20.120.350">
    <property type="entry name" value="Voltage-gated potassium channels. Chain C"/>
    <property type="match status" value="4"/>
</dbReference>
<feature type="region of interest" description="Disordered" evidence="21">
    <location>
        <begin position="470"/>
        <end position="502"/>
    </location>
</feature>
<feature type="binding site" evidence="18">
    <location>
        <position position="725"/>
    </location>
    <ligand>
        <name>Ca(2+)</name>
        <dbReference type="ChEBI" id="CHEBI:29108"/>
    </ligand>
</feature>
<feature type="transmembrane region" description="Helical" evidence="22">
    <location>
        <begin position="906"/>
        <end position="924"/>
    </location>
</feature>
<feature type="transmembrane region" description="Helical" evidence="22">
    <location>
        <begin position="371"/>
        <end position="392"/>
    </location>
</feature>
<feature type="compositionally biased region" description="Basic and acidic residues" evidence="21">
    <location>
        <begin position="1777"/>
        <end position="1795"/>
    </location>
</feature>
<dbReference type="FunFam" id="1.20.120.350:FF:000006">
    <property type="entry name" value="Voltage-dependent L-type calcium channel subunit alpha"/>
    <property type="match status" value="1"/>
</dbReference>
<evidence type="ECO:0000256" key="11">
    <source>
        <dbReference type="ARBA" id="ARBA00022882"/>
    </source>
</evidence>
<keyword evidence="9" id="KW-0677">Repeat</keyword>
<feature type="compositionally biased region" description="Polar residues" evidence="21">
    <location>
        <begin position="483"/>
        <end position="499"/>
    </location>
</feature>
<sequence>MDMGAKTRAVASNSPVARRGARRRARGLTVFSPLVTHRAQEGNYASSTRIPLPGDGPIIQSNSSAPSKQTVLSWQAAIDAARQAKAAQTMSTTAAQPVGSLSQRKRQQYAKSKKQGNTSNSRPPRALFCLSLNNPIRRACISIVEWKPFDIFILLAIFANCVALAVYIPFPEDDSNSTNHNLEKVEYAFLIIFTIETFLKIIAYGLLLHPNAYVRNGWNLLDFVIVIVGLFSVILEQLTKEAEGGSHSGGKPGGFDVKALRAFRVLRPLRLVSGVPSLQVVLNSIIKAMVPLLHIALLVLFVIIIYAIIGLELFIGKMHKSCFLIGTDILVEEDPAPCAFSGNGRQCSVNGTECKGSWVGPNGGITNFDNFAFAMLTVFQCITMEGWTDVLYWMNDAMGFELPWVYFVSLVIFGSFFVLNLVLGVLSGEFSKEREKAKARGDFQKLREKQQLEEDLKGYLDWITQAEDIDPENEEGDEEGKRNTSMPTSETESVNTENVSGEGENPVCCGKLCQTISKSKFSRRWRRWNRFNRRRCRAAVKSVSFYWLVIVLVFLNTLTISSEHYDQPNWLTQIQDIANKVLLALFTCEMLIKMYSLGLQAYFVSLFNRFDCFVVCGGIVETILVELEIMSPLGISVFRCVRLLRIFKVTRHWTSLSNLVASLLNSMKSIASLLLLLFLFIIIFSLLGMQLFGGKFNFDETQTKRSTFDNFPQALLTVFQILTGEDWNAVMYDGIMAYGGPSSSGMIVCIYFIILFICGNYILLNVFLAIAVDNLADAESLNTAQKEEAEEKERKKNARKESLENKKGDKSEGDQKKSKDSKVTIAEYGEGEDEDKDPYPPCDVPGEEEEEEEEEPEVPAGPRPRRISELNMKEKITPIPEGSAFFIFSSTNPIRVGCHRLINHHIFTNLILVFIMLSSISLAAEDPIRSHSFRNNILGYFDYAFTAIFTVEILLKMTTFGAFLHKGSFCRNYFNLLDLLVVGVSLVSFGIQSSAISVVKILRVLRVLRPLRAINRAKGLKHVVQCVFVAIRTIGNIMIVTTLLQFMFACIGVQLFKGKFYRCSDEAKQNPEECRGIYIVYKEGDVDNPVVRERVWQNSDFNFDNVLSAMMALFTVSTFEGWPALLYKAIDSNGENVGPIYNYRVEISIFFIIYIIIIAFFMMNIFVGFVIVTFQEQGEQEYKNCELDKNQRQCVEYALKARPLRRYIPKNPYQYKFWYVVNSTGFEYIMFVLIMLNTLCLAMQHYEQSKLFNDAMDILNMVFTGVFTVEMVLKVIAFKPKHYFTDAWNTFDALIVVGSVVDIAITEVNNSEDSARISITFFRLFRVMRLVKLLSRGEGIRTLLWTFIKSFQALPYVALLIAMLFFIYAVIGMQVFGKVAMRDNNQINRNNNFQTFPQAVLLLFRCATGEAWQEIMLACLPGKRCDPESDYNPGEEYTCGSNFAIIYFISFYMLCAFLIINLFVAVIMDNFDYLTRDWSILGPHHLDEFKRIWSEYDPEAKGRIKHLDVVTLLRRIQPPLGFGKLCPHRVACKRLVAMNMPLNSDGTVMFNATLFALVRTALKIKTEEQANEELRAVIKKIWKKTSMKLLDQVVPPAGDDEVTVGKFYATFLIQDYFRKFKKRKEQGLVGKYPAKNTTIALQAGLRTLHDIGPEIRRAISCDLQDDEPEENNQEEEEDVYKRNGALFGNHINHVSSDRRDSFQQINTTHRPLHVQRPSIPSASDAEKNIYAHAGNSMFHNHHNHNSVGKQVPNSTNANLNNANMSKVANGKHPNVGNHEHRSENGYHSYSRVDHDKHRRSSSKRSESGDGHLPTICREDHDVRDYCNDDHYFGEPEYFSGEEYYEEDSMLSGNRHTSDYNYRYHCHDSDFERPKGYHHPHGFFEEDDSQICYDAKRSPRRRLLPPTPTPNRRSSFNFECLRRQSSQDDITLSPTFHHRTALPLHLMQQQVMAVAGLDSSKAHKHSPSRSTRSWATPPATPPNRDRTPYYTPLIQVDRAESTEHMNGSLPSLHRSSWYTDDPDISYRTFTPASLTVPNDFRHKHSDKQRSADSLVEAVLISEGLGRYAKDPKFVSATKHEIADACDMTIDEMESAASNLLNGNISSGTNGDMFPILSRQDYELQDFGPGYSDEEPDTGRYEEDLADEMICITTL</sequence>
<keyword evidence="14 22" id="KW-0472">Membrane</keyword>
<feature type="region of interest" description="Disordered" evidence="21">
    <location>
        <begin position="1957"/>
        <end position="1988"/>
    </location>
</feature>
<dbReference type="GO" id="GO:0005891">
    <property type="term" value="C:voltage-gated calcium channel complex"/>
    <property type="evidence" value="ECO:0007669"/>
    <property type="project" value="InterPro"/>
</dbReference>
<feature type="region of interest" description="Disordered" evidence="21">
    <location>
        <begin position="786"/>
        <end position="869"/>
    </location>
</feature>
<feature type="transmembrane region" description="Helical" evidence="22">
    <location>
        <begin position="1228"/>
        <end position="1246"/>
    </location>
</feature>
<dbReference type="Pfam" id="PF00520">
    <property type="entry name" value="Ion_trans"/>
    <property type="match status" value="4"/>
</dbReference>
<dbReference type="InterPro" id="IPR014873">
    <property type="entry name" value="VDCC_a1su_IQ"/>
</dbReference>
<evidence type="ECO:0000256" key="17">
    <source>
        <dbReference type="ARBA" id="ARBA00036634"/>
    </source>
</evidence>
<keyword evidence="16" id="KW-0407">Ion channel</keyword>
<dbReference type="PANTHER" id="PTHR45628">
    <property type="entry name" value="VOLTAGE-DEPENDENT CALCIUM CHANNEL TYPE A SUBUNIT ALPHA-1"/>
    <property type="match status" value="1"/>
</dbReference>
<feature type="transmembrane region" description="Helical" evidence="22">
    <location>
        <begin position="292"/>
        <end position="315"/>
    </location>
</feature>
<feature type="compositionally biased region" description="Low complexity" evidence="21">
    <location>
        <begin position="1753"/>
        <end position="1763"/>
    </location>
</feature>
<evidence type="ECO:0000256" key="16">
    <source>
        <dbReference type="ARBA" id="ARBA00023303"/>
    </source>
</evidence>
<comment type="catalytic activity">
    <reaction evidence="17">
        <text>Ca(2+)(in) = Ca(2+)(out)</text>
        <dbReference type="Rhea" id="RHEA:29671"/>
        <dbReference type="ChEBI" id="CHEBI:29108"/>
    </reaction>
</comment>
<evidence type="ECO:0000256" key="15">
    <source>
        <dbReference type="ARBA" id="ARBA00023157"/>
    </source>
</evidence>
<protein>
    <recommendedName>
        <fullName evidence="20">Voltage-dependent L-type calcium channel subunit alpha</fullName>
    </recommendedName>
</protein>
<feature type="region of interest" description="Disordered" evidence="21">
    <location>
        <begin position="1736"/>
        <end position="1815"/>
    </location>
</feature>
<feature type="transmembrane region" description="Helical" evidence="22">
    <location>
        <begin position="404"/>
        <end position="426"/>
    </location>
</feature>
<evidence type="ECO:0000256" key="20">
    <source>
        <dbReference type="RuleBase" id="RU003808"/>
    </source>
</evidence>
<feature type="binding site" evidence="18">
    <location>
        <position position="385"/>
    </location>
    <ligand>
        <name>Ca(2+)</name>
        <dbReference type="ChEBI" id="CHEBI:29108"/>
    </ligand>
</feature>
<dbReference type="Pfam" id="PF16905">
    <property type="entry name" value="GPHH"/>
    <property type="match status" value="1"/>
</dbReference>
<dbReference type="FunFam" id="1.20.120.350:FF:000027">
    <property type="entry name" value="Voltage-dependent L-type calcium channel subunit alpha"/>
    <property type="match status" value="1"/>
</dbReference>
<feature type="transmembrane region" description="Helical" evidence="22">
    <location>
        <begin position="220"/>
        <end position="238"/>
    </location>
</feature>
<evidence type="ECO:0000256" key="4">
    <source>
        <dbReference type="ARBA" id="ARBA00022553"/>
    </source>
</evidence>
<feature type="glycosylation site" description="N-linked (GlcNAc...) asparagine" evidence="19">
    <location>
        <position position="350"/>
    </location>
</feature>
<dbReference type="Gene3D" id="6.10.250.2180">
    <property type="match status" value="1"/>
</dbReference>
<dbReference type="InterPro" id="IPR027359">
    <property type="entry name" value="Volt_channel_dom_sf"/>
</dbReference>
<feature type="compositionally biased region" description="Basic residues" evidence="21">
    <location>
        <begin position="103"/>
        <end position="114"/>
    </location>
</feature>
<feature type="transmembrane region" description="Helical" evidence="22">
    <location>
        <begin position="745"/>
        <end position="772"/>
    </location>
</feature>
<keyword evidence="25" id="KW-1185">Reference proteome</keyword>
<dbReference type="PRINTS" id="PR00167">
    <property type="entry name" value="CACHANNEL"/>
</dbReference>
<feature type="transmembrane region" description="Helical" evidence="22">
    <location>
        <begin position="1445"/>
        <end position="1468"/>
    </location>
</feature>
<feature type="transmembrane region" description="Helical" evidence="22">
    <location>
        <begin position="188"/>
        <end position="208"/>
    </location>
</feature>
<keyword evidence="5 20" id="KW-0109">Calcium transport</keyword>
<dbReference type="FunFam" id="1.10.287.70:FF:000021">
    <property type="entry name" value="Voltage-dependent L-type calcium channel subunit alpha"/>
    <property type="match status" value="1"/>
</dbReference>
<evidence type="ECO:0000256" key="12">
    <source>
        <dbReference type="ARBA" id="ARBA00022989"/>
    </source>
</evidence>
<evidence type="ECO:0000256" key="1">
    <source>
        <dbReference type="ARBA" id="ARBA00004141"/>
    </source>
</evidence>
<feature type="transmembrane region" description="Helical" evidence="22">
    <location>
        <begin position="151"/>
        <end position="168"/>
    </location>
</feature>
<comment type="function">
    <text evidence="20">Voltage-sensitive calcium channels (VSCC) mediate the entry of calcium ions into excitable cells and are also involved in a variety of calcium-dependent processes, including muscle contraction, hormone or neurotransmitter release, gene expression, cell motility, cell division and cell death.</text>
</comment>
<dbReference type="Gene3D" id="6.10.250.2500">
    <property type="match status" value="1"/>
</dbReference>
<evidence type="ECO:0000256" key="22">
    <source>
        <dbReference type="SAM" id="Phobius"/>
    </source>
</evidence>
<evidence type="ECO:0000256" key="8">
    <source>
        <dbReference type="ARBA" id="ARBA00022723"/>
    </source>
</evidence>
<name>A0A151MZF6_ALLMI</name>
<evidence type="ECO:0000256" key="7">
    <source>
        <dbReference type="ARBA" id="ARBA00022692"/>
    </source>
</evidence>
<keyword evidence="10 18" id="KW-0106">Calcium</keyword>
<evidence type="ECO:0000256" key="21">
    <source>
        <dbReference type="SAM" id="MobiDB-lite"/>
    </source>
</evidence>
<feature type="transmembrane region" description="Helical" evidence="22">
    <location>
        <begin position="543"/>
        <end position="561"/>
    </location>
</feature>
<evidence type="ECO:0000256" key="19">
    <source>
        <dbReference type="PIRSR" id="PIRSR602077-3"/>
    </source>
</evidence>
<organism evidence="24 25">
    <name type="scientific">Alligator mississippiensis</name>
    <name type="common">American alligator</name>
    <dbReference type="NCBI Taxonomy" id="8496"/>
    <lineage>
        <taxon>Eukaryota</taxon>
        <taxon>Metazoa</taxon>
        <taxon>Chordata</taxon>
        <taxon>Craniata</taxon>
        <taxon>Vertebrata</taxon>
        <taxon>Euteleostomi</taxon>
        <taxon>Archelosauria</taxon>
        <taxon>Archosauria</taxon>
        <taxon>Crocodylia</taxon>
        <taxon>Alligatoridae</taxon>
        <taxon>Alligatorinae</taxon>
        <taxon>Alligator</taxon>
    </lineage>
</organism>
<proteinExistence type="inferred from homology"/>
<feature type="transmembrane region" description="Helical" evidence="22">
    <location>
        <begin position="581"/>
        <end position="604"/>
    </location>
</feature>
<evidence type="ECO:0000256" key="14">
    <source>
        <dbReference type="ARBA" id="ARBA00023136"/>
    </source>
</evidence>
<keyword evidence="15" id="KW-1015">Disulfide bond</keyword>
<dbReference type="FunFam" id="1.10.238.10:FF:000063">
    <property type="entry name" value="Voltage-dependent N-type calcium channel subunit alpha"/>
    <property type="match status" value="1"/>
</dbReference>
<evidence type="ECO:0000313" key="25">
    <source>
        <dbReference type="Proteomes" id="UP000050525"/>
    </source>
</evidence>
<feature type="transmembrane region" description="Helical" evidence="22">
    <location>
        <begin position="1149"/>
        <end position="1174"/>
    </location>
</feature>
<dbReference type="PRINTS" id="PR01630">
    <property type="entry name" value="LVDCCALPHA1"/>
</dbReference>
<dbReference type="GO" id="GO:0046872">
    <property type="term" value="F:metal ion binding"/>
    <property type="evidence" value="ECO:0007669"/>
    <property type="project" value="UniProtKB-KW"/>
</dbReference>
<feature type="region of interest" description="Disordered" evidence="21">
    <location>
        <begin position="1"/>
        <end position="24"/>
    </location>
</feature>
<dbReference type="GO" id="GO:0008331">
    <property type="term" value="F:high voltage-gated calcium channel activity"/>
    <property type="evidence" value="ECO:0007669"/>
    <property type="project" value="TreeGrafter"/>
</dbReference>
<keyword evidence="6 20" id="KW-0107">Calcium channel</keyword>
<feature type="transmembrane region" description="Helical" evidence="22">
    <location>
        <begin position="1353"/>
        <end position="1376"/>
    </location>
</feature>
<feature type="region of interest" description="Disordered" evidence="21">
    <location>
        <begin position="88"/>
        <end position="122"/>
    </location>
</feature>
<dbReference type="FunFam" id="1.10.287.70:FF:000009">
    <property type="entry name" value="Voltage-dependent L-type calcium channel subunit alpha"/>
    <property type="match status" value="1"/>
</dbReference>
<keyword evidence="12 22" id="KW-1133">Transmembrane helix</keyword>
<feature type="transmembrane region" description="Helical" evidence="22">
    <location>
        <begin position="1022"/>
        <end position="1052"/>
    </location>
</feature>
<feature type="transmembrane region" description="Helical" evidence="22">
    <location>
        <begin position="976"/>
        <end position="1002"/>
    </location>
</feature>
<evidence type="ECO:0000256" key="5">
    <source>
        <dbReference type="ARBA" id="ARBA00022568"/>
    </source>
</evidence>
<dbReference type="PRINTS" id="PR01636">
    <property type="entry name" value="LVDCCALPHA1D"/>
</dbReference>
<dbReference type="FunFam" id="1.20.120.350:FF:000010">
    <property type="entry name" value="Voltage-dependent L-type calcium channel subunit alpha"/>
    <property type="match status" value="1"/>
</dbReference>
<feature type="compositionally biased region" description="Acidic residues" evidence="21">
    <location>
        <begin position="845"/>
        <end position="857"/>
    </location>
</feature>
<dbReference type="InterPro" id="IPR005821">
    <property type="entry name" value="Ion_trans_dom"/>
</dbReference>
<evidence type="ECO:0000313" key="24">
    <source>
        <dbReference type="EMBL" id="KYO29799.1"/>
    </source>
</evidence>
<feature type="transmembrane region" description="Helical" evidence="22">
    <location>
        <begin position="673"/>
        <end position="692"/>
    </location>
</feature>
<dbReference type="Pfam" id="PF16885">
    <property type="entry name" value="CAC1F_C"/>
    <property type="match status" value="1"/>
</dbReference>
<dbReference type="GO" id="GO:0098703">
    <property type="term" value="P:calcium ion import across plasma membrane"/>
    <property type="evidence" value="ECO:0007669"/>
    <property type="project" value="TreeGrafter"/>
</dbReference>
<evidence type="ECO:0000259" key="23">
    <source>
        <dbReference type="SMART" id="SM01062"/>
    </source>
</evidence>
<feature type="domain" description="Voltage-dependent calcium channel alpha-1 subunit IQ" evidence="23">
    <location>
        <begin position="1599"/>
        <end position="1633"/>
    </location>
</feature>
<accession>A0A151MZF6</accession>
<evidence type="ECO:0000256" key="18">
    <source>
        <dbReference type="PIRSR" id="PIRSR602077-1"/>
    </source>
</evidence>
<evidence type="ECO:0000256" key="13">
    <source>
        <dbReference type="ARBA" id="ARBA00023065"/>
    </source>
</evidence>
<gene>
    <name evidence="24" type="ORF">Y1Q_0023159</name>
</gene>
<dbReference type="InterPro" id="IPR031688">
    <property type="entry name" value="CAC1F_C"/>
</dbReference>
<dbReference type="InterPro" id="IPR002077">
    <property type="entry name" value="VDCCAlpha1"/>
</dbReference>
<evidence type="ECO:0000256" key="2">
    <source>
        <dbReference type="ARBA" id="ARBA00010354"/>
    </source>
</evidence>
<dbReference type="InterPro" id="IPR031649">
    <property type="entry name" value="GPHH_dom"/>
</dbReference>
<feature type="transmembrane region" description="Helical" evidence="22">
    <location>
        <begin position="1258"/>
        <end position="1278"/>
    </location>
</feature>
<evidence type="ECO:0000256" key="9">
    <source>
        <dbReference type="ARBA" id="ARBA00022737"/>
    </source>
</evidence>
<feature type="binding site" evidence="18">
    <location>
        <position position="1120"/>
    </location>
    <ligand>
        <name>Ca(2+)</name>
        <dbReference type="ChEBI" id="CHEBI:29108"/>
    </ligand>
</feature>
<evidence type="ECO:0000256" key="6">
    <source>
        <dbReference type="ARBA" id="ARBA00022673"/>
    </source>
</evidence>
<keyword evidence="19" id="KW-0325">Glycoprotein</keyword>
<feature type="region of interest" description="Disordered" evidence="21">
    <location>
        <begin position="42"/>
        <end position="65"/>
    </location>
</feature>
<comment type="similarity">
    <text evidence="2">Belongs to the calcium channel alpha-1 subunit (TC 1.A.1.11) family. CACNA1D subfamily.</text>
</comment>
<keyword evidence="3" id="KW-0813">Transport</keyword>
<feature type="transmembrane region" description="Helical" evidence="22">
    <location>
        <begin position="944"/>
        <end position="964"/>
    </location>
</feature>
<feature type="compositionally biased region" description="Polar residues" evidence="21">
    <location>
        <begin position="89"/>
        <end position="102"/>
    </location>
</feature>
<dbReference type="InterPro" id="IPR050599">
    <property type="entry name" value="VDCC_alpha-1_subunit"/>
</dbReference>
<keyword evidence="13" id="KW-0406">Ion transport</keyword>
<evidence type="ECO:0000256" key="3">
    <source>
        <dbReference type="ARBA" id="ARBA00022448"/>
    </source>
</evidence>
<evidence type="ECO:0000256" key="10">
    <source>
        <dbReference type="ARBA" id="ARBA00022837"/>
    </source>
</evidence>
<comment type="subcellular location">
    <subcellularLocation>
        <location evidence="1 20">Membrane</location>
        <topology evidence="1 20">Multi-pass membrane protein</topology>
    </subcellularLocation>
</comment>
<reference evidence="24 25" key="1">
    <citation type="journal article" date="2012" name="Genome Biol.">
        <title>Sequencing three crocodilian genomes to illuminate the evolution of archosaurs and amniotes.</title>
        <authorList>
            <person name="St John J.A."/>
            <person name="Braun E.L."/>
            <person name="Isberg S.R."/>
            <person name="Miles L.G."/>
            <person name="Chong A.Y."/>
            <person name="Gongora J."/>
            <person name="Dalzell P."/>
            <person name="Moran C."/>
            <person name="Bed'hom B."/>
            <person name="Abzhanov A."/>
            <person name="Burgess S.C."/>
            <person name="Cooksey A.M."/>
            <person name="Castoe T.A."/>
            <person name="Crawford N.G."/>
            <person name="Densmore L.D."/>
            <person name="Drew J.C."/>
            <person name="Edwards S.V."/>
            <person name="Faircloth B.C."/>
            <person name="Fujita M.K."/>
            <person name="Greenwold M.J."/>
            <person name="Hoffmann F.G."/>
            <person name="Howard J.M."/>
            <person name="Iguchi T."/>
            <person name="Janes D.E."/>
            <person name="Khan S.Y."/>
            <person name="Kohno S."/>
            <person name="de Koning A.J."/>
            <person name="Lance S.L."/>
            <person name="McCarthy F.M."/>
            <person name="McCormack J.E."/>
            <person name="Merchant M.E."/>
            <person name="Peterson D.G."/>
            <person name="Pollock D.D."/>
            <person name="Pourmand N."/>
            <person name="Raney B.J."/>
            <person name="Roessler K.A."/>
            <person name="Sanford J.R."/>
            <person name="Sawyer R.H."/>
            <person name="Schmidt C.J."/>
            <person name="Triplett E.W."/>
            <person name="Tuberville T.D."/>
            <person name="Venegas-Anaya M."/>
            <person name="Howard J.T."/>
            <person name="Jarvis E.D."/>
            <person name="Guillette L.J.Jr."/>
            <person name="Glenn T.C."/>
            <person name="Green R.E."/>
            <person name="Ray D.A."/>
        </authorList>
    </citation>
    <scope>NUCLEOTIDE SEQUENCE [LARGE SCALE GENOMIC DNA]</scope>
    <source>
        <strain evidence="24">KSC_2009_1</strain>
    </source>
</reference>
<dbReference type="InterPro" id="IPR005452">
    <property type="entry name" value="LVDCC_a1dsu"/>
</dbReference>
<dbReference type="PANTHER" id="PTHR45628:SF11">
    <property type="entry name" value="VOLTAGE-DEPENDENT L-TYPE CALCIUM CHANNEL SUBUNIT ALPHA-1D"/>
    <property type="match status" value="1"/>
</dbReference>
<dbReference type="Pfam" id="PF08763">
    <property type="entry name" value="Ca_chan_IQ"/>
    <property type="match status" value="1"/>
</dbReference>
<keyword evidence="11 20" id="KW-0851">Voltage-gated channel</keyword>
<dbReference type="EMBL" id="AKHW03004488">
    <property type="protein sequence ID" value="KYO29799.1"/>
    <property type="molecule type" value="Genomic_DNA"/>
</dbReference>
<dbReference type="SUPFAM" id="SSF81324">
    <property type="entry name" value="Voltage-gated potassium channels"/>
    <property type="match status" value="4"/>
</dbReference>
<dbReference type="SMART" id="SM01062">
    <property type="entry name" value="Ca_chan_IQ"/>
    <property type="match status" value="1"/>
</dbReference>
<dbReference type="Gene3D" id="1.10.287.70">
    <property type="match status" value="4"/>
</dbReference>
<dbReference type="InterPro" id="IPR005446">
    <property type="entry name" value="VDCC_L_a1su"/>
</dbReference>
<feature type="compositionally biased region" description="Basic and acidic residues" evidence="21">
    <location>
        <begin position="786"/>
        <end position="822"/>
    </location>
</feature>
<keyword evidence="8 18" id="KW-0479">Metal-binding</keyword>
<comment type="caution">
    <text evidence="24">The sequence shown here is derived from an EMBL/GenBank/DDBJ whole genome shotgun (WGS) entry which is preliminary data.</text>
</comment>
<dbReference type="Proteomes" id="UP000050525">
    <property type="component" value="Unassembled WGS sequence"/>
</dbReference>